<comment type="caution">
    <text evidence="2">The sequence shown here is derived from an EMBL/GenBank/DDBJ whole genome shotgun (WGS) entry which is preliminary data.</text>
</comment>
<dbReference type="Proteomes" id="UP000664521">
    <property type="component" value="Unassembled WGS sequence"/>
</dbReference>
<evidence type="ECO:0000313" key="3">
    <source>
        <dbReference type="Proteomes" id="UP000664521"/>
    </source>
</evidence>
<evidence type="ECO:0000256" key="1">
    <source>
        <dbReference type="SAM" id="SignalP"/>
    </source>
</evidence>
<proteinExistence type="predicted"/>
<dbReference type="AlphaFoldDB" id="A0A8H3FF45"/>
<evidence type="ECO:0000313" key="2">
    <source>
        <dbReference type="EMBL" id="CAF9922364.1"/>
    </source>
</evidence>
<feature type="signal peptide" evidence="1">
    <location>
        <begin position="1"/>
        <end position="24"/>
    </location>
</feature>
<reference evidence="2" key="1">
    <citation type="submission" date="2021-03" db="EMBL/GenBank/DDBJ databases">
        <authorList>
            <person name="Tagirdzhanova G."/>
        </authorList>
    </citation>
    <scope>NUCLEOTIDE SEQUENCE</scope>
</reference>
<keyword evidence="3" id="KW-1185">Reference proteome</keyword>
<keyword evidence="1" id="KW-0732">Signal</keyword>
<protein>
    <submittedName>
        <fullName evidence="2">Uncharacterized protein</fullName>
    </submittedName>
</protein>
<name>A0A8H3FF45_9LECA</name>
<sequence length="377" mass="37413">MLSIATIRSFALFALTALVERAVSVPQGATITPAAIAIGSAEALPALNNPITTTSGGCGACYIIADVAALIWYSEVFINTAATAVVSILTGNGTQATRTSIIQNEAPFTFDPNRMSSAFSTDLSLTAVRYDSTVNIGGAILTSPTAYNVFSAYSVTSAHIVNGQCVTTSGSAIVLPTPYSETLASASGRVTLDPAGEQAFIDYLGFTTCVGGGEIASQTALVPVANVTSTTTRTGSSVSLAAASLSLAPTTNPTITAGAGSAGVITLTEVMSSTTVTAVLTGTAFPAASATAPLIVVGSSTITPSAAPFSLPAVEPSAFSILGSNGTIIPPSGTVTGTGIGNYSGLSFQGAAVKPSGFTTIIWGTALAVFVAVAGLL</sequence>
<accession>A0A8H3FF45</accession>
<dbReference type="EMBL" id="CAJPDS010000030">
    <property type="protein sequence ID" value="CAF9922364.1"/>
    <property type="molecule type" value="Genomic_DNA"/>
</dbReference>
<dbReference type="OrthoDB" id="5409090at2759"/>
<organism evidence="2 3">
    <name type="scientific">Heterodermia speciosa</name>
    <dbReference type="NCBI Taxonomy" id="116794"/>
    <lineage>
        <taxon>Eukaryota</taxon>
        <taxon>Fungi</taxon>
        <taxon>Dikarya</taxon>
        <taxon>Ascomycota</taxon>
        <taxon>Pezizomycotina</taxon>
        <taxon>Lecanoromycetes</taxon>
        <taxon>OSLEUM clade</taxon>
        <taxon>Lecanoromycetidae</taxon>
        <taxon>Caliciales</taxon>
        <taxon>Physciaceae</taxon>
        <taxon>Heterodermia</taxon>
    </lineage>
</organism>
<feature type="chain" id="PRO_5034401351" evidence="1">
    <location>
        <begin position="25"/>
        <end position="377"/>
    </location>
</feature>
<gene>
    <name evidence="2" type="ORF">HETSPECPRED_005050</name>
</gene>